<proteinExistence type="inferred from homology"/>
<evidence type="ECO:0000313" key="5">
    <source>
        <dbReference type="Proteomes" id="UP000198280"/>
    </source>
</evidence>
<dbReference type="PANTHER" id="PTHR47151:SF2">
    <property type="entry name" value="AMINO ACID BINDING PROTEIN"/>
    <property type="match status" value="1"/>
</dbReference>
<sequence>MLNNKFVKFAIPVAVGALALTACGGGKDDSGKSGGKPTFSIGFQGPLSGDNSALGINENNGLKLAVEEANKKGDLPFTLKVVDGDDQGLPDQAPAAAQKLIGDTSVVAVVGPAFSGPTKASGGLYAQAQLAAVSPSATNPDLTSQGFTSFLRGAPNDNEQGAGMAEYLSKKEKAKKVFVIDDKSEYGVGLAKVAIDNLKAAGVTVETDSVPAKTPDYTAAATKVVNSKADALIYAGYYADLAPFAKKLTDGGFKGIGISGDGSNDAKFVELAGAAADKWFLTCPCTDATKNESTKAFTEAYTAKFNTPPGTYSAESYDIANLVISEMKKLGKDVTRDKLLAALKGVNYKGLTKDFAFDDKGELKIKNVYLYQVADGKIGYLGDVATLSNG</sequence>
<dbReference type="Gene3D" id="3.40.50.2300">
    <property type="match status" value="2"/>
</dbReference>
<evidence type="ECO:0000256" key="1">
    <source>
        <dbReference type="ARBA" id="ARBA00010062"/>
    </source>
</evidence>
<protein>
    <submittedName>
        <fullName evidence="4">Amino acid/amide ABC transporter substrate-binding protein, HAAT family</fullName>
    </submittedName>
</protein>
<dbReference type="EMBL" id="FZOF01000001">
    <property type="protein sequence ID" value="SNR87542.1"/>
    <property type="molecule type" value="Genomic_DNA"/>
</dbReference>
<dbReference type="CDD" id="cd06342">
    <property type="entry name" value="PBP1_ABC_LIVBP-like"/>
    <property type="match status" value="1"/>
</dbReference>
<reference evidence="4 5" key="1">
    <citation type="submission" date="2017-06" db="EMBL/GenBank/DDBJ databases">
        <authorList>
            <person name="Kim H.J."/>
            <person name="Triplett B.A."/>
        </authorList>
    </citation>
    <scope>NUCLEOTIDE SEQUENCE [LARGE SCALE GENOMIC DNA]</scope>
    <source>
        <strain evidence="4 5">CGMCC 4.1858</strain>
    </source>
</reference>
<keyword evidence="2" id="KW-0732">Signal</keyword>
<name>A0A238ZWM8_9ACTN</name>
<dbReference type="SUPFAM" id="SSF53822">
    <property type="entry name" value="Periplasmic binding protein-like I"/>
    <property type="match status" value="1"/>
</dbReference>
<dbReference type="OrthoDB" id="9772589at2"/>
<dbReference type="Pfam" id="PF13458">
    <property type="entry name" value="Peripla_BP_6"/>
    <property type="match status" value="1"/>
</dbReference>
<dbReference type="InterPro" id="IPR028082">
    <property type="entry name" value="Peripla_BP_I"/>
</dbReference>
<evidence type="ECO:0000256" key="2">
    <source>
        <dbReference type="ARBA" id="ARBA00022729"/>
    </source>
</evidence>
<dbReference type="InterPro" id="IPR028081">
    <property type="entry name" value="Leu-bd"/>
</dbReference>
<dbReference type="PROSITE" id="PS51257">
    <property type="entry name" value="PROKAR_LIPOPROTEIN"/>
    <property type="match status" value="1"/>
</dbReference>
<accession>A0A238ZWM8</accession>
<dbReference type="AlphaFoldDB" id="A0A238ZWM8"/>
<evidence type="ECO:0000259" key="3">
    <source>
        <dbReference type="Pfam" id="PF13458"/>
    </source>
</evidence>
<keyword evidence="5" id="KW-1185">Reference proteome</keyword>
<comment type="similarity">
    <text evidence="1">Belongs to the leucine-binding protein family.</text>
</comment>
<dbReference type="PANTHER" id="PTHR47151">
    <property type="entry name" value="LEU/ILE/VAL-BINDING ABC TRANSPORTER SUBUNIT"/>
    <property type="match status" value="1"/>
</dbReference>
<organism evidence="4 5">
    <name type="scientific">Actinacidiphila glaucinigra</name>
    <dbReference type="NCBI Taxonomy" id="235986"/>
    <lineage>
        <taxon>Bacteria</taxon>
        <taxon>Bacillati</taxon>
        <taxon>Actinomycetota</taxon>
        <taxon>Actinomycetes</taxon>
        <taxon>Kitasatosporales</taxon>
        <taxon>Streptomycetaceae</taxon>
        <taxon>Actinacidiphila</taxon>
    </lineage>
</organism>
<feature type="domain" description="Leucine-binding protein" evidence="3">
    <location>
        <begin position="40"/>
        <end position="376"/>
    </location>
</feature>
<dbReference type="Proteomes" id="UP000198280">
    <property type="component" value="Unassembled WGS sequence"/>
</dbReference>
<evidence type="ECO:0000313" key="4">
    <source>
        <dbReference type="EMBL" id="SNR87542.1"/>
    </source>
</evidence>
<gene>
    <name evidence="4" type="ORF">SAMN05216252_101609</name>
</gene>